<feature type="region of interest" description="Disordered" evidence="1">
    <location>
        <begin position="1"/>
        <end position="31"/>
    </location>
</feature>
<name>A0ABS5CTP2_9FLAO</name>
<protein>
    <recommendedName>
        <fullName evidence="4">Anti-sigma-28 factor FlgM C-terminal domain-containing protein</fullName>
    </recommendedName>
</protein>
<feature type="compositionally biased region" description="Polar residues" evidence="1">
    <location>
        <begin position="1"/>
        <end position="12"/>
    </location>
</feature>
<feature type="compositionally biased region" description="Polar residues" evidence="1">
    <location>
        <begin position="21"/>
        <end position="31"/>
    </location>
</feature>
<gene>
    <name evidence="2" type="ORF">J3S90_09250</name>
</gene>
<evidence type="ECO:0008006" key="4">
    <source>
        <dbReference type="Google" id="ProtNLM"/>
    </source>
</evidence>
<accession>A0ABS5CTP2</accession>
<sequence length="79" mass="8393">MNSKKSSQSVTKIASEVLRDPSSSQISKSLAGSVLSQANTQNQTSDQMERIASKALQSDKYNETTKTLAGSVLSQSNGK</sequence>
<evidence type="ECO:0000256" key="1">
    <source>
        <dbReference type="SAM" id="MobiDB-lite"/>
    </source>
</evidence>
<proteinExistence type="predicted"/>
<organism evidence="2 3">
    <name type="scientific">Flavobacterium flabelliforme</name>
    <dbReference type="NCBI Taxonomy" id="2816119"/>
    <lineage>
        <taxon>Bacteria</taxon>
        <taxon>Pseudomonadati</taxon>
        <taxon>Bacteroidota</taxon>
        <taxon>Flavobacteriia</taxon>
        <taxon>Flavobacteriales</taxon>
        <taxon>Flavobacteriaceae</taxon>
        <taxon>Flavobacterium</taxon>
    </lineage>
</organism>
<comment type="caution">
    <text evidence="2">The sequence shown here is derived from an EMBL/GenBank/DDBJ whole genome shotgun (WGS) entry which is preliminary data.</text>
</comment>
<dbReference type="EMBL" id="JAGFBU010000003">
    <property type="protein sequence ID" value="MBP4141988.1"/>
    <property type="molecule type" value="Genomic_DNA"/>
</dbReference>
<reference evidence="2 3" key="1">
    <citation type="submission" date="2021-03" db="EMBL/GenBank/DDBJ databases">
        <title>Flavobacterium Flabelliformis Sp. Nov. And Flavobacterium Geliluteum Sp. Nov., Two Novel Multidrug Resistant Psychrophilic Species Isolated From Antarctica.</title>
        <authorList>
            <person name="Kralova S."/>
            <person name="Busse H.J."/>
            <person name="Bezdicek M."/>
            <person name="Nykrynova M."/>
            <person name="Kroupova E."/>
            <person name="Krsek D."/>
            <person name="Sedlacek I."/>
        </authorList>
    </citation>
    <scope>NUCLEOTIDE SEQUENCE [LARGE SCALE GENOMIC DNA]</scope>
    <source>
        <strain evidence="2 3">P4023</strain>
    </source>
</reference>
<dbReference type="Proteomes" id="UP000674217">
    <property type="component" value="Unassembled WGS sequence"/>
</dbReference>
<dbReference type="RefSeq" id="WP_210645957.1">
    <property type="nucleotide sequence ID" value="NZ_JAGFBU010000003.1"/>
</dbReference>
<keyword evidence="3" id="KW-1185">Reference proteome</keyword>
<evidence type="ECO:0000313" key="2">
    <source>
        <dbReference type="EMBL" id="MBP4141988.1"/>
    </source>
</evidence>
<evidence type="ECO:0000313" key="3">
    <source>
        <dbReference type="Proteomes" id="UP000674217"/>
    </source>
</evidence>